<evidence type="ECO:0000313" key="2">
    <source>
        <dbReference type="EMBL" id="KPL15262.1"/>
    </source>
</evidence>
<dbReference type="Proteomes" id="UP000050975">
    <property type="component" value="Unassembled WGS sequence"/>
</dbReference>
<comment type="caution">
    <text evidence="2">The sequence shown here is derived from an EMBL/GenBank/DDBJ whole genome shotgun (WGS) entry which is preliminary data.</text>
</comment>
<dbReference type="Gene3D" id="3.30.200.20">
    <property type="entry name" value="Phosphorylase Kinase, domain 1"/>
    <property type="match status" value="1"/>
</dbReference>
<sequence>MKMSKRQQNHINTFNFQPGRVIAGKYEVLCLLGSGWEGEVYRVRERNTGVDRAAKVFLPHRNKHDRATKFYARKLHRLRHCSILIQYHTQERVSFHREPITVLISEYVEGELLSNFVKRQHGKRLTAFEGLHLLHALAAGVEEIHRAREYHGDLHDDNIIVKRQGLSFKAKVVDMYNWGTPDAGNIRDDVCDLIRILYDAIGGSRFYHKHPKEIKEICCGLKRSLIIRKFRTAGHIRQHLENMTWGH</sequence>
<keyword evidence="2" id="KW-0808">Transferase</keyword>
<proteinExistence type="predicted"/>
<evidence type="ECO:0000313" key="3">
    <source>
        <dbReference type="Proteomes" id="UP000050975"/>
    </source>
</evidence>
<dbReference type="GO" id="GO:0004674">
    <property type="term" value="F:protein serine/threonine kinase activity"/>
    <property type="evidence" value="ECO:0007669"/>
    <property type="project" value="UniProtKB-KW"/>
</dbReference>
<gene>
    <name evidence="2" type="ORF">AMJ74_01825</name>
</gene>
<organism evidence="2 3">
    <name type="scientific">candidate division WOR_3 bacterium SM1_77</name>
    <dbReference type="NCBI Taxonomy" id="1703778"/>
    <lineage>
        <taxon>Bacteria</taxon>
        <taxon>Bacteria division WOR-3</taxon>
    </lineage>
</organism>
<dbReference type="InterPro" id="IPR011009">
    <property type="entry name" value="Kinase-like_dom_sf"/>
</dbReference>
<dbReference type="Pfam" id="PF00069">
    <property type="entry name" value="Pkinase"/>
    <property type="match status" value="1"/>
</dbReference>
<accession>A0A0S8K2T2</accession>
<dbReference type="SMART" id="SM00220">
    <property type="entry name" value="S_TKc"/>
    <property type="match status" value="1"/>
</dbReference>
<keyword evidence="2" id="KW-0418">Kinase</keyword>
<dbReference type="EMBL" id="LJVE01000019">
    <property type="protein sequence ID" value="KPL15262.1"/>
    <property type="molecule type" value="Genomic_DNA"/>
</dbReference>
<keyword evidence="2" id="KW-0723">Serine/threonine-protein kinase</keyword>
<dbReference type="SUPFAM" id="SSF56112">
    <property type="entry name" value="Protein kinase-like (PK-like)"/>
    <property type="match status" value="1"/>
</dbReference>
<dbReference type="PROSITE" id="PS50011">
    <property type="entry name" value="PROTEIN_KINASE_DOM"/>
    <property type="match status" value="1"/>
</dbReference>
<reference evidence="2 3" key="1">
    <citation type="journal article" date="2015" name="Microbiome">
        <title>Genomic resolution of linkages in carbon, nitrogen, and sulfur cycling among widespread estuary sediment bacteria.</title>
        <authorList>
            <person name="Baker B.J."/>
            <person name="Lazar C.S."/>
            <person name="Teske A.P."/>
            <person name="Dick G.J."/>
        </authorList>
    </citation>
    <scope>NUCLEOTIDE SEQUENCE [LARGE SCALE GENOMIC DNA]</scope>
    <source>
        <strain evidence="2">SM1_77</strain>
    </source>
</reference>
<dbReference type="Gene3D" id="1.10.510.10">
    <property type="entry name" value="Transferase(Phosphotransferase) domain 1"/>
    <property type="match status" value="1"/>
</dbReference>
<evidence type="ECO:0000259" key="1">
    <source>
        <dbReference type="PROSITE" id="PS50011"/>
    </source>
</evidence>
<dbReference type="GO" id="GO:0005524">
    <property type="term" value="F:ATP binding"/>
    <property type="evidence" value="ECO:0007669"/>
    <property type="project" value="InterPro"/>
</dbReference>
<dbReference type="AlphaFoldDB" id="A0A0S8K2T2"/>
<protein>
    <submittedName>
        <fullName evidence="2">Serine/threonine protein kinase</fullName>
    </submittedName>
</protein>
<feature type="domain" description="Protein kinase" evidence="1">
    <location>
        <begin position="26"/>
        <end position="247"/>
    </location>
</feature>
<name>A0A0S8K2T2_UNCW3</name>
<dbReference type="InterPro" id="IPR000719">
    <property type="entry name" value="Prot_kinase_dom"/>
</dbReference>